<sequence length="960" mass="111541">QKSHLVAIIKQFKQFPSENRDLCWRFLLALPCNEARLIDYNMEFKTLQMGQKQESLTVPDSLLYIFSEVYPLTSRTMRIRLEKICCALYHWSPCLTDAVWLPKFVFPFAKFYGVSTASAFETCLVLLKSFESFCMFRNVLPNRELYIINQLINENFHLPNQQKSTLADISQFNCNHPVLKNLEGQQTFVFSLFSSFFTEAFQQEEWLKLIDNIFLMQNVFFVYVIMAVITARQLQMRFNGDGAIGSVDDIVKTAHQIFSTFSSFNLQADEESFKIQHLEAIDSFDKSFKQKKFYQVEFKNLPEPIVVPEMRVRDIKAETQQLKKDFAEKYDCTLQNSSKKLHQKIDSLSADVQTAKQLQNDVLQSQRIRQFPTEDKSTENETIKTGQFLTTKFDLQKTILAKTEMLRSQAKKESQTQITSQSNQQNSQVYQQNQQTSQVQPNTQESLIKSRTDLVKCPESAKFKASASQTLLRQLQEVKLGQNLDLSNVENDLAKSVIKTELKETPAQFDAQKDCQKTAKLCQSQVKEMEQKVKKLENVFQMKQMQSKTPSIIKSSSKSDSRNYEKPWQKQMGQKFVQPVEQEQPNKKVIEQRKQQIIDKQREIIESQRIKQLKQQEDDLMIKIQQLEIEQQSRKEQQSAVVDQKMVNSYEQSAVRQKEKSSSQQDIEVELHASYDQAKQIRNEKIQQLVTQLNEETHPYQETNQLNSDDLRELKSPQVITNVKRAPKKNFIQVEENYDENQHIKQLLQKLDHNDSSSRVSEGHLVELVDKSHSNIDRQINQMLQDITQNISASPKLNSSDNVIVSKSKSDSEIPEQKPQRVQYVKASQSIALPHPKQHFEESFDENLLKKKEVLRMLELQKTATVDDDISELKKQLMKQPKQQLLIMSEAFKQDTESESIGDLEKEIEGLEQKVGKVQKKIGSSVRSGTELDYKEHLKQLKLEAEELSKQISKIEEYTE</sequence>
<gene>
    <name evidence="3" type="ORF">TPC1_14352</name>
</gene>
<evidence type="ECO:0008006" key="4">
    <source>
        <dbReference type="Google" id="ProtNLM"/>
    </source>
</evidence>
<name>A0A146KDJ2_9EUKA</name>
<feature type="coiled-coil region" evidence="1">
    <location>
        <begin position="894"/>
        <end position="958"/>
    </location>
</feature>
<evidence type="ECO:0000256" key="2">
    <source>
        <dbReference type="SAM" id="MobiDB-lite"/>
    </source>
</evidence>
<dbReference type="AlphaFoldDB" id="A0A146KDJ2"/>
<feature type="compositionally biased region" description="Low complexity" evidence="2">
    <location>
        <begin position="415"/>
        <end position="443"/>
    </location>
</feature>
<keyword evidence="1" id="KW-0175">Coiled coil</keyword>
<accession>A0A146KDJ2</accession>
<feature type="non-terminal residue" evidence="3">
    <location>
        <position position="1"/>
    </location>
</feature>
<feature type="region of interest" description="Disordered" evidence="2">
    <location>
        <begin position="547"/>
        <end position="575"/>
    </location>
</feature>
<proteinExistence type="predicted"/>
<dbReference type="EMBL" id="GDID01003217">
    <property type="protein sequence ID" value="JAP93389.1"/>
    <property type="molecule type" value="Transcribed_RNA"/>
</dbReference>
<feature type="compositionally biased region" description="Low complexity" evidence="2">
    <location>
        <begin position="547"/>
        <end position="556"/>
    </location>
</feature>
<feature type="region of interest" description="Disordered" evidence="2">
    <location>
        <begin position="411"/>
        <end position="443"/>
    </location>
</feature>
<protein>
    <recommendedName>
        <fullName evidence="4">Rab-GAP TBC domain-containing protein</fullName>
    </recommendedName>
</protein>
<feature type="coiled-coil region" evidence="1">
    <location>
        <begin position="519"/>
        <end position="546"/>
    </location>
</feature>
<organism evidence="3">
    <name type="scientific">Trepomonas sp. PC1</name>
    <dbReference type="NCBI Taxonomy" id="1076344"/>
    <lineage>
        <taxon>Eukaryota</taxon>
        <taxon>Metamonada</taxon>
        <taxon>Diplomonadida</taxon>
        <taxon>Hexamitidae</taxon>
        <taxon>Hexamitinae</taxon>
        <taxon>Trepomonas</taxon>
    </lineage>
</organism>
<evidence type="ECO:0000313" key="3">
    <source>
        <dbReference type="EMBL" id="JAP93389.1"/>
    </source>
</evidence>
<feature type="compositionally biased region" description="Basic and acidic residues" evidence="2">
    <location>
        <begin position="557"/>
        <end position="568"/>
    </location>
</feature>
<reference evidence="3" key="1">
    <citation type="submission" date="2015-07" db="EMBL/GenBank/DDBJ databases">
        <title>Adaptation to a free-living lifestyle via gene acquisitions in the diplomonad Trepomonas sp. PC1.</title>
        <authorList>
            <person name="Xu F."/>
            <person name="Jerlstrom-Hultqvist J."/>
            <person name="Kolisko M."/>
            <person name="Simpson A.G.B."/>
            <person name="Roger A.J."/>
            <person name="Svard S.G."/>
            <person name="Andersson J.O."/>
        </authorList>
    </citation>
    <scope>NUCLEOTIDE SEQUENCE</scope>
    <source>
        <strain evidence="3">PC1</strain>
    </source>
</reference>
<evidence type="ECO:0000256" key="1">
    <source>
        <dbReference type="SAM" id="Coils"/>
    </source>
</evidence>